<evidence type="ECO:0000256" key="9">
    <source>
        <dbReference type="ARBA" id="ARBA00048689"/>
    </source>
</evidence>
<feature type="domain" description="Glycosyltransferase 2-like" evidence="11">
    <location>
        <begin position="35"/>
        <end position="158"/>
    </location>
</feature>
<evidence type="ECO:0000256" key="3">
    <source>
        <dbReference type="ARBA" id="ARBA00006739"/>
    </source>
</evidence>
<dbReference type="SUPFAM" id="SSF53448">
    <property type="entry name" value="Nucleotide-diphospho-sugar transferases"/>
    <property type="match status" value="1"/>
</dbReference>
<dbReference type="EMBL" id="QZEZ01000001">
    <property type="protein sequence ID" value="RJK98130.1"/>
    <property type="molecule type" value="Genomic_DNA"/>
</dbReference>
<dbReference type="OrthoDB" id="5011697at2"/>
<dbReference type="InterPro" id="IPR001173">
    <property type="entry name" value="Glyco_trans_2-like"/>
</dbReference>
<evidence type="ECO:0000256" key="7">
    <source>
        <dbReference type="ARBA" id="ARBA00039022"/>
    </source>
</evidence>
<protein>
    <recommendedName>
        <fullName evidence="8">Glucosyl-3-phosphoglycerate synthase</fullName>
        <ecNumber evidence="7">2.4.1.266</ecNumber>
    </recommendedName>
</protein>
<evidence type="ECO:0000259" key="11">
    <source>
        <dbReference type="Pfam" id="PF00535"/>
    </source>
</evidence>
<evidence type="ECO:0000256" key="1">
    <source>
        <dbReference type="ARBA" id="ARBA00001936"/>
    </source>
</evidence>
<comment type="catalytic activity">
    <reaction evidence="9">
        <text>(2R)-3-phosphoglycerate + UDP-alpha-D-glucose = (2R)-2-O-(alpha-D-glucopyranosyl)-3-phospho-glycerate + UDP + H(+)</text>
        <dbReference type="Rhea" id="RHEA:31319"/>
        <dbReference type="ChEBI" id="CHEBI:15378"/>
        <dbReference type="ChEBI" id="CHEBI:58223"/>
        <dbReference type="ChEBI" id="CHEBI:58272"/>
        <dbReference type="ChEBI" id="CHEBI:58885"/>
        <dbReference type="ChEBI" id="CHEBI:62600"/>
        <dbReference type="EC" id="2.4.1.266"/>
    </reaction>
    <physiologicalReaction direction="left-to-right" evidence="9">
        <dbReference type="Rhea" id="RHEA:31320"/>
    </physiologicalReaction>
</comment>
<dbReference type="PANTHER" id="PTHR48090">
    <property type="entry name" value="UNDECAPRENYL-PHOSPHATE 4-DEOXY-4-FORMAMIDO-L-ARABINOSE TRANSFERASE-RELATED"/>
    <property type="match status" value="1"/>
</dbReference>
<evidence type="ECO:0000256" key="6">
    <source>
        <dbReference type="ARBA" id="ARBA00022842"/>
    </source>
</evidence>
<dbReference type="EC" id="2.4.1.266" evidence="7"/>
<dbReference type="NCBIfam" id="NF010496">
    <property type="entry name" value="PRK13915.1"/>
    <property type="match status" value="1"/>
</dbReference>
<dbReference type="PANTHER" id="PTHR48090:SF10">
    <property type="entry name" value="GLUCOSYL-3-PHOSPHOGLYCERATE SYNTHASE"/>
    <property type="match status" value="1"/>
</dbReference>
<proteinExistence type="inferred from homology"/>
<dbReference type="AlphaFoldDB" id="A0A3A3Z1L0"/>
<dbReference type="RefSeq" id="WP_119949056.1">
    <property type="nucleotide sequence ID" value="NZ_QZEZ01000001.1"/>
</dbReference>
<sequence length="328" mass="34716">MHPVARAWFDRRTYRSRPDDAALAERKRALGTTVSVVVPARDEEASVGRVVAALLPLTVPASPDDVPLVDELVVLDSDSTDATAERARAAGAVVHAAADVAPSAGTRRGKGEAMWKSLFVTSGDVVVFADADLVDPDPLYVTGLLAPLLDDPDVLLVKGFYDRPAPGEPDGSAGGGRVTELLTRPVLAHWFPEVGGVVQPLAGEWAARRALLEELSFPCGYGVEVAVLLDTALRYGVDAVAQADLGRRDHRHQDQAGLGRMALQVLHAASLRHAPAAADVARSTLTQFVRRDGQVVPDPHDVDVEERPPAVVVPEYGQARGLALDAAG</sequence>
<keyword evidence="5 12" id="KW-0808">Transferase</keyword>
<keyword evidence="4 12" id="KW-0328">Glycosyltransferase</keyword>
<dbReference type="InterPro" id="IPR050256">
    <property type="entry name" value="Glycosyltransferase_2"/>
</dbReference>
<dbReference type="Proteomes" id="UP000265614">
    <property type="component" value="Unassembled WGS sequence"/>
</dbReference>
<dbReference type="InterPro" id="IPR029044">
    <property type="entry name" value="Nucleotide-diphossugar_trans"/>
</dbReference>
<accession>A0A3A3Z1L0</accession>
<comment type="similarity">
    <text evidence="3">Belongs to the glycosyltransferase 2 family.</text>
</comment>
<dbReference type="GO" id="GO:0016757">
    <property type="term" value="F:glycosyltransferase activity"/>
    <property type="evidence" value="ECO:0007669"/>
    <property type="project" value="UniProtKB-KW"/>
</dbReference>
<name>A0A3A3Z1L0_9ACTN</name>
<evidence type="ECO:0000313" key="13">
    <source>
        <dbReference type="Proteomes" id="UP000265614"/>
    </source>
</evidence>
<comment type="catalytic activity">
    <reaction evidence="10">
        <text>an NDP-alpha-D-glucose + (2R)-3-phosphoglycerate = (2R)-2-O-(alpha-D-glucopyranosyl)-3-phospho-glycerate + a ribonucleoside 5'-diphosphate + H(+)</text>
        <dbReference type="Rhea" id="RHEA:47244"/>
        <dbReference type="ChEBI" id="CHEBI:15378"/>
        <dbReference type="ChEBI" id="CHEBI:57930"/>
        <dbReference type="ChEBI" id="CHEBI:58272"/>
        <dbReference type="ChEBI" id="CHEBI:62600"/>
        <dbReference type="ChEBI" id="CHEBI:76533"/>
        <dbReference type="EC" id="2.4.1.266"/>
    </reaction>
    <physiologicalReaction direction="left-to-right" evidence="10">
        <dbReference type="Rhea" id="RHEA:47245"/>
    </physiologicalReaction>
</comment>
<dbReference type="Gene3D" id="3.90.550.10">
    <property type="entry name" value="Spore Coat Polysaccharide Biosynthesis Protein SpsA, Chain A"/>
    <property type="match status" value="1"/>
</dbReference>
<dbReference type="Pfam" id="PF00535">
    <property type="entry name" value="Glycos_transf_2"/>
    <property type="match status" value="1"/>
</dbReference>
<organism evidence="12 13">
    <name type="scientific">Vallicoccus soli</name>
    <dbReference type="NCBI Taxonomy" id="2339232"/>
    <lineage>
        <taxon>Bacteria</taxon>
        <taxon>Bacillati</taxon>
        <taxon>Actinomycetota</taxon>
        <taxon>Actinomycetes</taxon>
        <taxon>Motilibacterales</taxon>
        <taxon>Vallicoccaceae</taxon>
        <taxon>Vallicoccus</taxon>
    </lineage>
</organism>
<reference evidence="12 13" key="1">
    <citation type="submission" date="2018-09" db="EMBL/GenBank/DDBJ databases">
        <title>YIM 75000 draft genome.</title>
        <authorList>
            <person name="Tang S."/>
            <person name="Feng Y."/>
        </authorList>
    </citation>
    <scope>NUCLEOTIDE SEQUENCE [LARGE SCALE GENOMIC DNA]</scope>
    <source>
        <strain evidence="12 13">YIM 75000</strain>
    </source>
</reference>
<evidence type="ECO:0000256" key="8">
    <source>
        <dbReference type="ARBA" id="ARBA00040894"/>
    </source>
</evidence>
<keyword evidence="6" id="KW-0460">Magnesium</keyword>
<evidence type="ECO:0000256" key="10">
    <source>
        <dbReference type="ARBA" id="ARBA00048997"/>
    </source>
</evidence>
<comment type="cofactor">
    <cofactor evidence="1">
        <name>Mn(2+)</name>
        <dbReference type="ChEBI" id="CHEBI:29035"/>
    </cofactor>
</comment>
<comment type="cofactor">
    <cofactor evidence="2">
        <name>Mg(2+)</name>
        <dbReference type="ChEBI" id="CHEBI:18420"/>
    </cofactor>
</comment>
<evidence type="ECO:0000256" key="2">
    <source>
        <dbReference type="ARBA" id="ARBA00001946"/>
    </source>
</evidence>
<comment type="caution">
    <text evidence="12">The sequence shown here is derived from an EMBL/GenBank/DDBJ whole genome shotgun (WGS) entry which is preliminary data.</text>
</comment>
<evidence type="ECO:0000256" key="5">
    <source>
        <dbReference type="ARBA" id="ARBA00022679"/>
    </source>
</evidence>
<keyword evidence="13" id="KW-1185">Reference proteome</keyword>
<gene>
    <name evidence="12" type="ORF">D5H78_04195</name>
</gene>
<evidence type="ECO:0000256" key="4">
    <source>
        <dbReference type="ARBA" id="ARBA00022676"/>
    </source>
</evidence>
<evidence type="ECO:0000313" key="12">
    <source>
        <dbReference type="EMBL" id="RJK98130.1"/>
    </source>
</evidence>